<comment type="caution">
    <text evidence="7">The sequence shown here is derived from an EMBL/GenBank/DDBJ whole genome shotgun (WGS) entry which is preliminary data.</text>
</comment>
<keyword evidence="3 5" id="KW-0804">Transcription</keyword>
<evidence type="ECO:0000256" key="1">
    <source>
        <dbReference type="ARBA" id="ARBA00023015"/>
    </source>
</evidence>
<evidence type="ECO:0000259" key="6">
    <source>
        <dbReference type="PROSITE" id="PS51325"/>
    </source>
</evidence>
<gene>
    <name evidence="7" type="ORF">Daus18300_009954</name>
</gene>
<keyword evidence="8" id="KW-1185">Reference proteome</keyword>
<organism evidence="7 8">
    <name type="scientific">Diaporthe australafricana</name>
    <dbReference type="NCBI Taxonomy" id="127596"/>
    <lineage>
        <taxon>Eukaryota</taxon>
        <taxon>Fungi</taxon>
        <taxon>Dikarya</taxon>
        <taxon>Ascomycota</taxon>
        <taxon>Pezizomycotina</taxon>
        <taxon>Sordariomycetes</taxon>
        <taxon>Sordariomycetidae</taxon>
        <taxon>Diaporthales</taxon>
        <taxon>Diaporthaceae</taxon>
        <taxon>Diaporthe</taxon>
    </lineage>
</organism>
<keyword evidence="2 5" id="KW-0238">DNA-binding</keyword>
<dbReference type="EMBL" id="JAWRVE010000105">
    <property type="protein sequence ID" value="KAL1858336.1"/>
    <property type="molecule type" value="Genomic_DNA"/>
</dbReference>
<sequence length="356" mass="39826">MHPVPKSILGGAANIEAVLDKQRKAKHGGRGMKKTPTVRRVVKPRIVRYNWVNKKKKSVNAYIIYRACMSRNFPHATQAERSAYVRAMWEKELDKSAWILMAKVWTHIRDFSGGFLNMLQYADIAVAETGVVHPFRWLKTYHMVLVGARNGTVTLRQHHVPNAVPLMRPLTDVQLLFNVLKQGLPVKDPVELLDSLCRSQKHYIAFTTRKAIDEGKADRNFVMATSNNPPVAIAQMMGLAPNDNIFQKGVSLIDSERSTVYDGPLLSHPSSNTFGGFDFDTGTAHLALLSNGALDMSSMMDTAQVFDMGVPHQWDNFSGQISQHNHQTASNTTPGELPTYPLNDDFLTFAPGWDLQ</sequence>
<dbReference type="PROSITE" id="PS51325">
    <property type="entry name" value="ALPHA_BOX"/>
    <property type="match status" value="1"/>
</dbReference>
<evidence type="ECO:0000256" key="5">
    <source>
        <dbReference type="RuleBase" id="RU003516"/>
    </source>
</evidence>
<evidence type="ECO:0000313" key="8">
    <source>
        <dbReference type="Proteomes" id="UP001583177"/>
    </source>
</evidence>
<dbReference type="Pfam" id="PF04769">
    <property type="entry name" value="MATalpha_HMGbox"/>
    <property type="match status" value="1"/>
</dbReference>
<evidence type="ECO:0000256" key="2">
    <source>
        <dbReference type="ARBA" id="ARBA00023125"/>
    </source>
</evidence>
<keyword evidence="1 5" id="KW-0805">Transcription regulation</keyword>
<reference evidence="7 8" key="1">
    <citation type="journal article" date="2024" name="IMA Fungus">
        <title>IMA Genome - F19 : A genome assembly and annotation guide to empower mycologists, including annotated draft genome sequences of Ceratocystis pirilliformis, Diaporthe australafricana, Fusarium ophioides, Paecilomyces lecythidis, and Sporothrix stenoceras.</title>
        <authorList>
            <person name="Aylward J."/>
            <person name="Wilson A.M."/>
            <person name="Visagie C.M."/>
            <person name="Spraker J."/>
            <person name="Barnes I."/>
            <person name="Buitendag C."/>
            <person name="Ceriani C."/>
            <person name="Del Mar Angel L."/>
            <person name="du Plessis D."/>
            <person name="Fuchs T."/>
            <person name="Gasser K."/>
            <person name="Kramer D."/>
            <person name="Li W."/>
            <person name="Munsamy K."/>
            <person name="Piso A."/>
            <person name="Price J.L."/>
            <person name="Sonnekus B."/>
            <person name="Thomas C."/>
            <person name="van der Nest A."/>
            <person name="van Dijk A."/>
            <person name="van Heerden A."/>
            <person name="van Vuuren N."/>
            <person name="Yilmaz N."/>
            <person name="Duong T.A."/>
            <person name="van der Merwe N.A."/>
            <person name="Wingfield M.J."/>
            <person name="Wingfield B.D."/>
        </authorList>
    </citation>
    <scope>NUCLEOTIDE SEQUENCE [LARGE SCALE GENOMIC DNA]</scope>
    <source>
        <strain evidence="7 8">CMW 18300</strain>
    </source>
</reference>
<keyword evidence="4 5" id="KW-0539">Nucleus</keyword>
<dbReference type="Proteomes" id="UP001583177">
    <property type="component" value="Unassembled WGS sequence"/>
</dbReference>
<protein>
    <recommendedName>
        <fullName evidence="6">Alpha box domain-containing protein</fullName>
    </recommendedName>
</protein>
<evidence type="ECO:0000313" key="7">
    <source>
        <dbReference type="EMBL" id="KAL1858336.1"/>
    </source>
</evidence>
<accession>A0ABR3WCH5</accession>
<evidence type="ECO:0000256" key="4">
    <source>
        <dbReference type="ARBA" id="ARBA00023242"/>
    </source>
</evidence>
<feature type="domain" description="Alpha box" evidence="6">
    <location>
        <begin position="54"/>
        <end position="109"/>
    </location>
</feature>
<evidence type="ECO:0000256" key="3">
    <source>
        <dbReference type="ARBA" id="ARBA00023163"/>
    </source>
</evidence>
<comment type="subcellular location">
    <subcellularLocation>
        <location evidence="5">Nucleus</location>
    </subcellularLocation>
</comment>
<proteinExistence type="inferred from homology"/>
<dbReference type="InterPro" id="IPR006856">
    <property type="entry name" value="MATalpha_HMGbox"/>
</dbReference>
<comment type="similarity">
    <text evidence="5">Belongs to the MATALPHA1 family.</text>
</comment>
<name>A0ABR3WCH5_9PEZI</name>